<dbReference type="SUPFAM" id="SSF46785">
    <property type="entry name" value="Winged helix' DNA-binding domain"/>
    <property type="match status" value="1"/>
</dbReference>
<feature type="transmembrane region" description="Helical" evidence="18">
    <location>
        <begin position="35"/>
        <end position="61"/>
    </location>
</feature>
<keyword evidence="12 18" id="KW-0472">Membrane</keyword>
<dbReference type="Gene3D" id="3.40.50.300">
    <property type="entry name" value="P-loop containing nucleotide triphosphate hydrolases"/>
    <property type="match status" value="1"/>
</dbReference>
<dbReference type="PANTHER" id="PTHR22683">
    <property type="entry name" value="SPORULATION PROTEIN RELATED"/>
    <property type="match status" value="1"/>
</dbReference>
<dbReference type="SUPFAM" id="SSF52540">
    <property type="entry name" value="P-loop containing nucleoside triphosphate hydrolases"/>
    <property type="match status" value="1"/>
</dbReference>
<dbReference type="InterPro" id="IPR002543">
    <property type="entry name" value="FtsK_dom"/>
</dbReference>
<accession>A0A7L9RSU4</accession>
<keyword evidence="21" id="KW-1185">Reference proteome</keyword>
<feature type="transmembrane region" description="Helical" evidence="18">
    <location>
        <begin position="129"/>
        <end position="151"/>
    </location>
</feature>
<dbReference type="Pfam" id="PF13491">
    <property type="entry name" value="FtsK_4TM"/>
    <property type="match status" value="1"/>
</dbReference>
<dbReference type="Gene3D" id="3.30.980.40">
    <property type="match status" value="1"/>
</dbReference>
<evidence type="ECO:0000256" key="6">
    <source>
        <dbReference type="ARBA" id="ARBA00022692"/>
    </source>
</evidence>
<dbReference type="InterPro" id="IPR003593">
    <property type="entry name" value="AAA+_ATPase"/>
</dbReference>
<evidence type="ECO:0000256" key="18">
    <source>
        <dbReference type="SAM" id="Phobius"/>
    </source>
</evidence>
<evidence type="ECO:0000313" key="20">
    <source>
        <dbReference type="EMBL" id="QOL19609.1"/>
    </source>
</evidence>
<evidence type="ECO:0000256" key="7">
    <source>
        <dbReference type="ARBA" id="ARBA00022741"/>
    </source>
</evidence>
<dbReference type="PANTHER" id="PTHR22683:SF41">
    <property type="entry name" value="DNA TRANSLOCASE FTSK"/>
    <property type="match status" value="1"/>
</dbReference>
<feature type="region of interest" description="Disordered" evidence="17">
    <location>
        <begin position="259"/>
        <end position="279"/>
    </location>
</feature>
<feature type="transmembrane region" description="Helical" evidence="18">
    <location>
        <begin position="157"/>
        <end position="181"/>
    </location>
</feature>
<evidence type="ECO:0000313" key="21">
    <source>
        <dbReference type="Proteomes" id="UP000594001"/>
    </source>
</evidence>
<evidence type="ECO:0000256" key="10">
    <source>
        <dbReference type="ARBA" id="ARBA00022989"/>
    </source>
</evidence>
<evidence type="ECO:0000256" key="12">
    <source>
        <dbReference type="ARBA" id="ARBA00023136"/>
    </source>
</evidence>
<evidence type="ECO:0000259" key="19">
    <source>
        <dbReference type="PROSITE" id="PS50901"/>
    </source>
</evidence>
<evidence type="ECO:0000256" key="2">
    <source>
        <dbReference type="ARBA" id="ARBA00006474"/>
    </source>
</evidence>
<dbReference type="InterPro" id="IPR018541">
    <property type="entry name" value="Ftsk_gamma"/>
</dbReference>
<feature type="transmembrane region" description="Helical" evidence="18">
    <location>
        <begin position="188"/>
        <end position="209"/>
    </location>
</feature>
<dbReference type="Pfam" id="PF01580">
    <property type="entry name" value="FtsK_SpoIIIE"/>
    <property type="match status" value="1"/>
</dbReference>
<reference evidence="20 21" key="1">
    <citation type="submission" date="2020-06" db="EMBL/GenBank/DDBJ databases">
        <title>The endosymbiont of the kinetoplastid Bodo saltans is a Paracaedibacter-like alpha-proteobacterium possessing a putative toxin-antitoxin system.</title>
        <authorList>
            <person name="Midha S."/>
            <person name="Rigden D.J."/>
            <person name="Siozios S."/>
            <person name="Hurst G.D.D."/>
            <person name="Jackson A.P."/>
        </authorList>
    </citation>
    <scope>NUCLEOTIDE SEQUENCE [LARGE SCALE GENOMIC DNA]</scope>
    <source>
        <strain evidence="20">Lake Konstanz</strain>
    </source>
</reference>
<evidence type="ECO:0000256" key="14">
    <source>
        <dbReference type="ARBA" id="ARBA00024784"/>
    </source>
</evidence>
<dbReference type="InterPro" id="IPR036388">
    <property type="entry name" value="WH-like_DNA-bd_sf"/>
</dbReference>
<evidence type="ECO:0000256" key="1">
    <source>
        <dbReference type="ARBA" id="ARBA00004651"/>
    </source>
</evidence>
<sequence>MGSVQQRRSTEKSREKKIYIPKTYRKKDIQQNVWAVYRLIYPYLWGAVCLMLSAMMGWGVLAYNPNFPSWSTVTTVYTDISWLDYVMNFQTDLLLQMIGIGMFAYIAILAVWGGFLVSRRRISYLRSRVLFAVFSSGIFAVIGAACEPQFISFFSNVAILMPAGFGGAFGRLILTYLAAVLNVLPSPIYYLLISALGLLGISLFVLSLGFSNQQIQGMMKSIGRIVLKIGQYAYIAIRFVMHATALIARRIKDRFSRQSDEFEPVTHKSSHSPTARREPAFDTAYTHAEQDYDYDDDDDHAPWDNDDNEPVEPIAPVQKKGIVESFKEKTFKKQEPRKISRSDNSQYQPPSLELLTPSAPSIKDPSLSRKALEENAERLMRVLNEFGVKGRILGVKPGPVVTLYELEPAAGVKSARIISLSDDIARSMSARSARVSVIPGRNAMGIELPNEHRETVYFREILSSSDFQDNSCQLPLGLGKDIGGHPIITDLAKMPHLLVAGTTGSGKSVGINAMILSLLYKLSPNECKFIMIDPKMLELSVYDGIPHLLSPVVTEPKKAIVALKWVVQEMEARYRAMAQLGVRNIQGYNDKLRRSTDAGEVLSRRVQTGFDSETGAPVFEDQALDMTLFPYIVVVVDEMADLMLVAGKEIEAAVQRLAQMARAAGIHLIMATQRPSVDVITGTIKANFPTRIGFQVTSKIDSRTILGEQGAEQLLGRGDMLYMEAGGRIRRVHGAFVADDEVERIVTQLKVQQDPNYVDIYAVAEDSGGSYDPDMTGGKDGSGDELYDKALSIVLSEGKVSTSFIQRHLSIGYNRAAKIVDVMEKEGVISAPNHVGKREILVPHERGR</sequence>
<dbReference type="EMBL" id="CP054719">
    <property type="protein sequence ID" value="QOL19609.1"/>
    <property type="molecule type" value="Genomic_DNA"/>
</dbReference>
<dbReference type="RefSeq" id="WP_350332359.1">
    <property type="nucleotide sequence ID" value="NZ_CP054719.1"/>
</dbReference>
<keyword evidence="8" id="KW-0159">Chromosome partition</keyword>
<dbReference type="GO" id="GO:0051301">
    <property type="term" value="P:cell division"/>
    <property type="evidence" value="ECO:0007669"/>
    <property type="project" value="UniProtKB-KW"/>
</dbReference>
<dbReference type="CDD" id="cd01127">
    <property type="entry name" value="TrwB_TraG_TraD_VirD4"/>
    <property type="match status" value="1"/>
</dbReference>
<comment type="function">
    <text evidence="14">Essential cell division protein that coordinates cell division and chromosome segregation. The N-terminus is involved in assembly of the cell-division machinery. The C-terminus functions as a DNA motor that moves dsDNA in an ATP-dependent manner towards the dif recombination site, which is located within the replication terminus region. Translocation stops specifically at Xer-dif sites, where FtsK interacts with the Xer recombinase, allowing activation of chromosome unlinking by recombination. FtsK orienting polar sequences (KOPS) guide the direction of DNA translocation. FtsK can remove proteins from DNA as it translocates, but translocation stops specifically at XerCD-dif site, thereby preventing removal of XerC and XerD from dif.</text>
</comment>
<dbReference type="SMART" id="SM00382">
    <property type="entry name" value="AAA"/>
    <property type="match status" value="1"/>
</dbReference>
<evidence type="ECO:0000256" key="17">
    <source>
        <dbReference type="SAM" id="MobiDB-lite"/>
    </source>
</evidence>
<keyword evidence="4" id="KW-1003">Cell membrane</keyword>
<dbReference type="SMART" id="SM00843">
    <property type="entry name" value="Ftsk_gamma"/>
    <property type="match status" value="1"/>
</dbReference>
<keyword evidence="13" id="KW-0131">Cell cycle</keyword>
<dbReference type="InterPro" id="IPR027417">
    <property type="entry name" value="P-loop_NTPase"/>
</dbReference>
<feature type="transmembrane region" description="Helical" evidence="18">
    <location>
        <begin position="93"/>
        <end position="117"/>
    </location>
</feature>
<keyword evidence="7 16" id="KW-0547">Nucleotide-binding</keyword>
<evidence type="ECO:0000256" key="11">
    <source>
        <dbReference type="ARBA" id="ARBA00023125"/>
    </source>
</evidence>
<dbReference type="GO" id="GO:0003677">
    <property type="term" value="F:DNA binding"/>
    <property type="evidence" value="ECO:0007669"/>
    <property type="project" value="UniProtKB-KW"/>
</dbReference>
<gene>
    <name evidence="20" type="primary">ftsK</name>
    <name evidence="20" type="ORF">CPBP_00373</name>
</gene>
<name>A0A7L9RSU4_9PROT</name>
<dbReference type="Pfam" id="PF17854">
    <property type="entry name" value="FtsK_alpha"/>
    <property type="match status" value="1"/>
</dbReference>
<dbReference type="PROSITE" id="PS50901">
    <property type="entry name" value="FTSK"/>
    <property type="match status" value="1"/>
</dbReference>
<evidence type="ECO:0000256" key="8">
    <source>
        <dbReference type="ARBA" id="ARBA00022829"/>
    </source>
</evidence>
<feature type="compositionally biased region" description="Acidic residues" evidence="17">
    <location>
        <begin position="292"/>
        <end position="310"/>
    </location>
</feature>
<dbReference type="Pfam" id="PF09397">
    <property type="entry name" value="FtsK_gamma"/>
    <property type="match status" value="1"/>
</dbReference>
<dbReference type="Proteomes" id="UP000594001">
    <property type="component" value="Chromosome"/>
</dbReference>
<feature type="binding site" evidence="16">
    <location>
        <begin position="501"/>
        <end position="508"/>
    </location>
    <ligand>
        <name>ATP</name>
        <dbReference type="ChEBI" id="CHEBI:30616"/>
    </ligand>
</feature>
<dbReference type="Gene3D" id="1.10.10.10">
    <property type="entry name" value="Winged helix-like DNA-binding domain superfamily/Winged helix DNA-binding domain"/>
    <property type="match status" value="1"/>
</dbReference>
<dbReference type="InterPro" id="IPR025199">
    <property type="entry name" value="FtsK_4TM"/>
</dbReference>
<evidence type="ECO:0000256" key="15">
    <source>
        <dbReference type="ARBA" id="ARBA00025923"/>
    </source>
</evidence>
<feature type="domain" description="FtsK" evidence="19">
    <location>
        <begin position="484"/>
        <end position="703"/>
    </location>
</feature>
<comment type="similarity">
    <text evidence="2">Belongs to the FtsK/SpoIIIE/SftA family.</text>
</comment>
<protein>
    <recommendedName>
        <fullName evidence="3">DNA translocase FtsK</fullName>
    </recommendedName>
</protein>
<evidence type="ECO:0000256" key="4">
    <source>
        <dbReference type="ARBA" id="ARBA00022475"/>
    </source>
</evidence>
<evidence type="ECO:0000256" key="13">
    <source>
        <dbReference type="ARBA" id="ARBA00023306"/>
    </source>
</evidence>
<feature type="region of interest" description="Disordered" evidence="17">
    <location>
        <begin position="292"/>
        <end position="365"/>
    </location>
</feature>
<keyword evidence="6 18" id="KW-0812">Transmembrane</keyword>
<proteinExistence type="inferred from homology"/>
<evidence type="ECO:0000256" key="9">
    <source>
        <dbReference type="ARBA" id="ARBA00022840"/>
    </source>
</evidence>
<dbReference type="InterPro" id="IPR050206">
    <property type="entry name" value="FtsK/SpoIIIE/SftA"/>
</dbReference>
<keyword evidence="11" id="KW-0238">DNA-binding</keyword>
<dbReference type="AlphaFoldDB" id="A0A7L9RSU4"/>
<keyword evidence="9 16" id="KW-0067">ATP-binding</keyword>
<evidence type="ECO:0000256" key="3">
    <source>
        <dbReference type="ARBA" id="ARBA00020887"/>
    </source>
</evidence>
<dbReference type="GO" id="GO:0005886">
    <property type="term" value="C:plasma membrane"/>
    <property type="evidence" value="ECO:0007669"/>
    <property type="project" value="UniProtKB-SubCell"/>
</dbReference>
<evidence type="ECO:0000256" key="5">
    <source>
        <dbReference type="ARBA" id="ARBA00022618"/>
    </source>
</evidence>
<dbReference type="KEGG" id="pbal:CPBP_00373"/>
<keyword evidence="5" id="KW-0132">Cell division</keyword>
<dbReference type="InterPro" id="IPR041027">
    <property type="entry name" value="FtsK_alpha"/>
</dbReference>
<dbReference type="InterPro" id="IPR036390">
    <property type="entry name" value="WH_DNA-bd_sf"/>
</dbReference>
<comment type="subcellular location">
    <subcellularLocation>
        <location evidence="1">Cell membrane</location>
        <topology evidence="1">Multi-pass membrane protein</topology>
    </subcellularLocation>
</comment>
<organism evidence="20 21">
    <name type="scientific">Candidatus Bodocaedibacter vickermanii</name>
    <dbReference type="NCBI Taxonomy" id="2741701"/>
    <lineage>
        <taxon>Bacteria</taxon>
        <taxon>Pseudomonadati</taxon>
        <taxon>Pseudomonadota</taxon>
        <taxon>Alphaproteobacteria</taxon>
        <taxon>Holosporales</taxon>
        <taxon>Candidatus Paracaedibacteraceae</taxon>
        <taxon>Candidatus Bodocaedibacter</taxon>
    </lineage>
</organism>
<dbReference type="GO" id="GO:0007059">
    <property type="term" value="P:chromosome segregation"/>
    <property type="evidence" value="ECO:0007669"/>
    <property type="project" value="UniProtKB-KW"/>
</dbReference>
<comment type="subunit">
    <text evidence="15">Homohexamer. Forms a ring that surrounds DNA.</text>
</comment>
<dbReference type="GO" id="GO:0005524">
    <property type="term" value="F:ATP binding"/>
    <property type="evidence" value="ECO:0007669"/>
    <property type="project" value="UniProtKB-UniRule"/>
</dbReference>
<keyword evidence="10 18" id="KW-1133">Transmembrane helix</keyword>
<evidence type="ECO:0000256" key="16">
    <source>
        <dbReference type="PROSITE-ProRule" id="PRU00289"/>
    </source>
</evidence>
<feature type="compositionally biased region" description="Basic and acidic residues" evidence="17">
    <location>
        <begin position="321"/>
        <end position="341"/>
    </location>
</feature>